<name>A0A316HNX8_9PSEU</name>
<sequence length="271" mass="29792">MAQQNPHRVDLGNALVRYLGDRMSLKQLDHAMGWTSGKASRVADGKRTLSERDVRELAELLSLNASDADELQGLAALARKRKAHQFIADYAASYVSFEQDAVEIDAYSDLLVPGIGQGGVYAAAVLSAANPVDVAERTAARLDRQKILTREDPPVVRLLLGEGALHKHVGGQVGLRQQLEHLLSQIELGRMQVGVDRFTSGAHQALGSRFNIVRRANGDARVYIEGALTSTYLHEQEDVDAHQVIFDRAWELASRGERSATILRKRIQLLA</sequence>
<dbReference type="InterPro" id="IPR043917">
    <property type="entry name" value="DUF5753"/>
</dbReference>
<evidence type="ECO:0000313" key="3">
    <source>
        <dbReference type="Proteomes" id="UP000246005"/>
    </source>
</evidence>
<proteinExistence type="predicted"/>
<comment type="caution">
    <text evidence="2">The sequence shown here is derived from an EMBL/GenBank/DDBJ whole genome shotgun (WGS) entry which is preliminary data.</text>
</comment>
<dbReference type="AlphaFoldDB" id="A0A316HNX8"/>
<gene>
    <name evidence="2" type="ORF">C8D88_116159</name>
</gene>
<evidence type="ECO:0000259" key="1">
    <source>
        <dbReference type="Pfam" id="PF19054"/>
    </source>
</evidence>
<organism evidence="2 3">
    <name type="scientific">Lentzea atacamensis</name>
    <dbReference type="NCBI Taxonomy" id="531938"/>
    <lineage>
        <taxon>Bacteria</taxon>
        <taxon>Bacillati</taxon>
        <taxon>Actinomycetota</taxon>
        <taxon>Actinomycetes</taxon>
        <taxon>Pseudonocardiales</taxon>
        <taxon>Pseudonocardiaceae</taxon>
        <taxon>Lentzea</taxon>
    </lineage>
</organism>
<feature type="domain" description="DUF5753" evidence="1">
    <location>
        <begin position="93"/>
        <end position="264"/>
    </location>
</feature>
<evidence type="ECO:0000313" key="2">
    <source>
        <dbReference type="EMBL" id="PWK81747.1"/>
    </source>
</evidence>
<dbReference type="RefSeq" id="WP_146231844.1">
    <property type="nucleotide sequence ID" value="NZ_QGHB01000016.1"/>
</dbReference>
<reference evidence="2 3" key="1">
    <citation type="submission" date="2018-05" db="EMBL/GenBank/DDBJ databases">
        <title>Genomic Encyclopedia of Type Strains, Phase IV (KMG-IV): sequencing the most valuable type-strain genomes for metagenomic binning, comparative biology and taxonomic classification.</title>
        <authorList>
            <person name="Goeker M."/>
        </authorList>
    </citation>
    <scope>NUCLEOTIDE SEQUENCE [LARGE SCALE GENOMIC DNA]</scope>
    <source>
        <strain evidence="2 3">DSM 45480</strain>
    </source>
</reference>
<dbReference type="Pfam" id="PF19054">
    <property type="entry name" value="DUF5753"/>
    <property type="match status" value="1"/>
</dbReference>
<dbReference type="EMBL" id="QGHB01000016">
    <property type="protein sequence ID" value="PWK81747.1"/>
    <property type="molecule type" value="Genomic_DNA"/>
</dbReference>
<dbReference type="Proteomes" id="UP000246005">
    <property type="component" value="Unassembled WGS sequence"/>
</dbReference>
<protein>
    <recommendedName>
        <fullName evidence="1">DUF5753 domain-containing protein</fullName>
    </recommendedName>
</protein>
<accession>A0A316HNX8</accession>